<dbReference type="Pfam" id="PF14085">
    <property type="entry name" value="DUF4265"/>
    <property type="match status" value="1"/>
</dbReference>
<reference evidence="1" key="1">
    <citation type="submission" date="2016-10" db="EMBL/GenBank/DDBJ databases">
        <authorList>
            <person name="de Groot N.N."/>
        </authorList>
    </citation>
    <scope>NUCLEOTIDE SEQUENCE</scope>
</reference>
<proteinExistence type="predicted"/>
<accession>A0A1W1BTD7</accession>
<evidence type="ECO:0000313" key="1">
    <source>
        <dbReference type="EMBL" id="SFV56747.1"/>
    </source>
</evidence>
<protein>
    <recommendedName>
        <fullName evidence="2">DUF4265 domain-containing protein</fullName>
    </recommendedName>
</protein>
<name>A0A1W1BTD7_9ZZZZ</name>
<evidence type="ECO:0008006" key="2">
    <source>
        <dbReference type="Google" id="ProtNLM"/>
    </source>
</evidence>
<organism evidence="1">
    <name type="scientific">hydrothermal vent metagenome</name>
    <dbReference type="NCBI Taxonomy" id="652676"/>
    <lineage>
        <taxon>unclassified sequences</taxon>
        <taxon>metagenomes</taxon>
        <taxon>ecological metagenomes</taxon>
    </lineage>
</organism>
<dbReference type="InterPro" id="IPR025361">
    <property type="entry name" value="DUF4265"/>
</dbReference>
<dbReference type="EMBL" id="FPHI01000014">
    <property type="protein sequence ID" value="SFV56747.1"/>
    <property type="molecule type" value="Genomic_DNA"/>
</dbReference>
<gene>
    <name evidence="1" type="ORF">MNB_SV-3-837</name>
</gene>
<sequence>MAEKQMNKIVISLHAEWHGFSSEILWGEKMDEDIYRIDSIPFFANDISLDDIVKVRIDKDKRLQYEKTISKGNYCTYRFFFDEDIKSKERKKYLDLLREYGDTEYYEAKNLYALSVSKQKVHELYKILNQLETDEVLNFEEGDCIP</sequence>
<dbReference type="AlphaFoldDB" id="A0A1W1BTD7"/>